<feature type="region of interest" description="Disordered" evidence="1">
    <location>
        <begin position="125"/>
        <end position="149"/>
    </location>
</feature>
<evidence type="ECO:0000313" key="4">
    <source>
        <dbReference type="EMBL" id="BDV30384.1"/>
    </source>
</evidence>
<feature type="chain" id="PRO_5045350777" description="LysM domain-containing protein" evidence="2">
    <location>
        <begin position="40"/>
        <end position="425"/>
    </location>
</feature>
<dbReference type="Proteomes" id="UP001317779">
    <property type="component" value="Chromosome"/>
</dbReference>
<keyword evidence="2" id="KW-0732">Signal</keyword>
<gene>
    <name evidence="4" type="ORF">Microterr_10440</name>
</gene>
<dbReference type="PANTHER" id="PTHR33734">
    <property type="entry name" value="LYSM DOMAIN-CONTAINING GPI-ANCHORED PROTEIN 2"/>
    <property type="match status" value="1"/>
</dbReference>
<feature type="domain" description="LysM" evidence="3">
    <location>
        <begin position="77"/>
        <end position="121"/>
    </location>
</feature>
<evidence type="ECO:0000259" key="3">
    <source>
        <dbReference type="PROSITE" id="PS51782"/>
    </source>
</evidence>
<dbReference type="Gene3D" id="3.10.350.10">
    <property type="entry name" value="LysM domain"/>
    <property type="match status" value="3"/>
</dbReference>
<proteinExistence type="predicted"/>
<feature type="signal peptide" evidence="2">
    <location>
        <begin position="1"/>
        <end position="39"/>
    </location>
</feature>
<dbReference type="EMBL" id="AP027141">
    <property type="protein sequence ID" value="BDV30384.1"/>
    <property type="molecule type" value="Genomic_DNA"/>
</dbReference>
<feature type="compositionally biased region" description="Low complexity" evidence="1">
    <location>
        <begin position="199"/>
        <end position="216"/>
    </location>
</feature>
<dbReference type="InterPro" id="IPR018392">
    <property type="entry name" value="LysM"/>
</dbReference>
<organism evidence="4 5">
    <name type="scientific">Microbacterium terricola</name>
    <dbReference type="NCBI Taxonomy" id="344163"/>
    <lineage>
        <taxon>Bacteria</taxon>
        <taxon>Bacillati</taxon>
        <taxon>Actinomycetota</taxon>
        <taxon>Actinomycetes</taxon>
        <taxon>Micrococcales</taxon>
        <taxon>Microbacteriaceae</taxon>
        <taxon>Microbacterium</taxon>
    </lineage>
</organism>
<accession>A0ABM8DXM8</accession>
<dbReference type="Pfam" id="PF01476">
    <property type="entry name" value="LysM"/>
    <property type="match status" value="3"/>
</dbReference>
<dbReference type="RefSeq" id="WP_263795754.1">
    <property type="nucleotide sequence ID" value="NZ_AP027141.1"/>
</dbReference>
<dbReference type="PROSITE" id="PS51782">
    <property type="entry name" value="LYSM"/>
    <property type="match status" value="3"/>
</dbReference>
<name>A0ABM8DXM8_9MICO</name>
<dbReference type="SUPFAM" id="SSF54106">
    <property type="entry name" value="LysM domain"/>
    <property type="match status" value="3"/>
</dbReference>
<evidence type="ECO:0000256" key="1">
    <source>
        <dbReference type="SAM" id="MobiDB-lite"/>
    </source>
</evidence>
<keyword evidence="5" id="KW-1185">Reference proteome</keyword>
<feature type="domain" description="LysM" evidence="3">
    <location>
        <begin position="148"/>
        <end position="192"/>
    </location>
</feature>
<feature type="region of interest" description="Disordered" evidence="1">
    <location>
        <begin position="193"/>
        <end position="216"/>
    </location>
</feature>
<dbReference type="SMART" id="SM00257">
    <property type="entry name" value="LysM"/>
    <property type="match status" value="3"/>
</dbReference>
<dbReference type="InterPro" id="IPR036779">
    <property type="entry name" value="LysM_dom_sf"/>
</dbReference>
<dbReference type="PANTHER" id="PTHR33734:SF22">
    <property type="entry name" value="MEMBRANE-BOUND LYTIC MUREIN TRANSGLYCOSYLASE D"/>
    <property type="match status" value="1"/>
</dbReference>
<protein>
    <recommendedName>
        <fullName evidence="3">LysM domain-containing protein</fullName>
    </recommendedName>
</protein>
<evidence type="ECO:0000313" key="5">
    <source>
        <dbReference type="Proteomes" id="UP001317779"/>
    </source>
</evidence>
<feature type="domain" description="LysM" evidence="3">
    <location>
        <begin position="222"/>
        <end position="266"/>
    </location>
</feature>
<reference evidence="4 5" key="1">
    <citation type="submission" date="2022-12" db="EMBL/GenBank/DDBJ databases">
        <title>Microbacterium terricola strain KV-448 chromosome, complete genome.</title>
        <authorList>
            <person name="Oshima T."/>
            <person name="Moriya T."/>
            <person name="Bessho Y."/>
        </authorList>
    </citation>
    <scope>NUCLEOTIDE SEQUENCE [LARGE SCALE GENOMIC DNA]</scope>
    <source>
        <strain evidence="4 5">KV-448</strain>
    </source>
</reference>
<evidence type="ECO:0000256" key="2">
    <source>
        <dbReference type="SAM" id="SignalP"/>
    </source>
</evidence>
<sequence>MRSTDRRFRIRTTRTLAAGVPASLVGSLALVFGATPAQAAEPVSAIDRHPVIRGTGHVAGTTAAHALKAPAKKSKPKTYTVRAGDTVWAIAVRHGLRTADVLALNGLTARSVIFPGQKLRLSGKASAGSAPAKAEASGKASAKTSAKGSHTVRAGDTVWAIAQRHGTSVGAILRANGMSASSIIYPGQKLALPGSGGHTTKPAKSSKSTPAASRASAVSVKKAHTVHAGDTVWSIAQKYGTSVDAVLRTNKLSADSIIYPGQRLAIPGKSAAAAPKKHAGSTTSTKTPIVKLDGEQAKNAKLIIRVGRSLGVSEHGIAIALGTAMQESSLRNLAGGDRDSIGLFQQRPSTGWGTRMQIHNATRSTKVFYGGAHDPNGHRTRGLLDIPGWQKLSYTEAAQAVQISAYPDAYAKWERHARAWLAALG</sequence>
<dbReference type="CDD" id="cd00118">
    <property type="entry name" value="LysM"/>
    <property type="match status" value="3"/>
</dbReference>